<evidence type="ECO:0000256" key="1">
    <source>
        <dbReference type="ARBA" id="ARBA00000151"/>
    </source>
</evidence>
<dbReference type="GO" id="GO:0009228">
    <property type="term" value="P:thiamine biosynthetic process"/>
    <property type="evidence" value="ECO:0007669"/>
    <property type="project" value="UniProtKB-KW"/>
</dbReference>
<dbReference type="InterPro" id="IPR029056">
    <property type="entry name" value="Ribokinase-like"/>
</dbReference>
<dbReference type="CDD" id="cd01169">
    <property type="entry name" value="HMPP_kinase"/>
    <property type="match status" value="1"/>
</dbReference>
<dbReference type="EC" id="2.7.4.7" evidence="6"/>
<dbReference type="RefSeq" id="WP_092354353.1">
    <property type="nucleotide sequence ID" value="NZ_FOIN01000020.1"/>
</dbReference>
<accession>A0A1I0FLY3</accession>
<evidence type="ECO:0000313" key="17">
    <source>
        <dbReference type="EMBL" id="SET58496.1"/>
    </source>
</evidence>
<protein>
    <recommendedName>
        <fullName evidence="7">Hydroxymethylpyrimidine/phosphomethylpyrimidine kinase</fullName>
        <ecNumber evidence="5">2.7.1.49</ecNumber>
        <ecNumber evidence="6">2.7.4.7</ecNumber>
    </recommendedName>
    <alternativeName>
        <fullName evidence="14">Hydroxymethylpyrimidine kinase</fullName>
    </alternativeName>
    <alternativeName>
        <fullName evidence="15">Hydroxymethylpyrimidine phosphate kinase</fullName>
    </alternativeName>
</protein>
<proteinExistence type="inferred from homology"/>
<feature type="domain" description="Pyridoxamine kinase/Phosphomethylpyrimidine kinase" evidence="16">
    <location>
        <begin position="11"/>
        <end position="254"/>
    </location>
</feature>
<evidence type="ECO:0000256" key="2">
    <source>
        <dbReference type="ARBA" id="ARBA00000565"/>
    </source>
</evidence>
<evidence type="ECO:0000256" key="5">
    <source>
        <dbReference type="ARBA" id="ARBA00012135"/>
    </source>
</evidence>
<dbReference type="GO" id="GO:0005829">
    <property type="term" value="C:cytosol"/>
    <property type="evidence" value="ECO:0007669"/>
    <property type="project" value="TreeGrafter"/>
</dbReference>
<reference evidence="18" key="1">
    <citation type="submission" date="2016-10" db="EMBL/GenBank/DDBJ databases">
        <authorList>
            <person name="Varghese N."/>
            <person name="Submissions S."/>
        </authorList>
    </citation>
    <scope>NUCLEOTIDE SEQUENCE [LARGE SCALE GENOMIC DNA]</scope>
    <source>
        <strain evidence="18">DSM 1551</strain>
    </source>
</reference>
<evidence type="ECO:0000256" key="12">
    <source>
        <dbReference type="ARBA" id="ARBA00022977"/>
    </source>
</evidence>
<dbReference type="AlphaFoldDB" id="A0A1I0FLY3"/>
<evidence type="ECO:0000256" key="13">
    <source>
        <dbReference type="ARBA" id="ARBA00037917"/>
    </source>
</evidence>
<evidence type="ECO:0000256" key="14">
    <source>
        <dbReference type="ARBA" id="ARBA00042102"/>
    </source>
</evidence>
<comment type="catalytic activity">
    <reaction evidence="1">
        <text>4-amino-5-hydroxymethyl-2-methylpyrimidine + ATP = 4-amino-2-methyl-5-(phosphooxymethyl)pyrimidine + ADP + H(+)</text>
        <dbReference type="Rhea" id="RHEA:23096"/>
        <dbReference type="ChEBI" id="CHEBI:15378"/>
        <dbReference type="ChEBI" id="CHEBI:16892"/>
        <dbReference type="ChEBI" id="CHEBI:30616"/>
        <dbReference type="ChEBI" id="CHEBI:58354"/>
        <dbReference type="ChEBI" id="CHEBI:456216"/>
        <dbReference type="EC" id="2.7.1.49"/>
    </reaction>
</comment>
<comment type="pathway">
    <text evidence="13">Cofactor biosynthesis; thiamine diphosphate biosynthesis; 4-amino-2-methyl-5-diphosphomethylpyrimidine from 5-amino-1-(5-phospho-D-ribosyl)imidazole: step 2/3.</text>
</comment>
<evidence type="ECO:0000256" key="4">
    <source>
        <dbReference type="ARBA" id="ARBA00009879"/>
    </source>
</evidence>
<evidence type="ECO:0000256" key="7">
    <source>
        <dbReference type="ARBA" id="ARBA00019161"/>
    </source>
</evidence>
<evidence type="ECO:0000256" key="8">
    <source>
        <dbReference type="ARBA" id="ARBA00022679"/>
    </source>
</evidence>
<keyword evidence="8" id="KW-0808">Transferase</keyword>
<dbReference type="PANTHER" id="PTHR20858">
    <property type="entry name" value="PHOSPHOMETHYLPYRIMIDINE KINASE"/>
    <property type="match status" value="1"/>
</dbReference>
<evidence type="ECO:0000259" key="16">
    <source>
        <dbReference type="Pfam" id="PF08543"/>
    </source>
</evidence>
<dbReference type="PANTHER" id="PTHR20858:SF17">
    <property type="entry name" value="HYDROXYMETHYLPYRIMIDINE_PHOSPHOMETHYLPYRIMIDINE KINASE THI20-RELATED"/>
    <property type="match status" value="1"/>
</dbReference>
<dbReference type="GO" id="GO:0005524">
    <property type="term" value="F:ATP binding"/>
    <property type="evidence" value="ECO:0007669"/>
    <property type="project" value="UniProtKB-KW"/>
</dbReference>
<evidence type="ECO:0000256" key="3">
    <source>
        <dbReference type="ARBA" id="ARBA00004769"/>
    </source>
</evidence>
<evidence type="ECO:0000256" key="9">
    <source>
        <dbReference type="ARBA" id="ARBA00022741"/>
    </source>
</evidence>
<comment type="catalytic activity">
    <reaction evidence="2">
        <text>4-amino-2-methyl-5-(phosphooxymethyl)pyrimidine + ATP = 4-amino-2-methyl-5-(diphosphooxymethyl)pyrimidine + ADP</text>
        <dbReference type="Rhea" id="RHEA:19893"/>
        <dbReference type="ChEBI" id="CHEBI:30616"/>
        <dbReference type="ChEBI" id="CHEBI:57841"/>
        <dbReference type="ChEBI" id="CHEBI:58354"/>
        <dbReference type="ChEBI" id="CHEBI:456216"/>
        <dbReference type="EC" id="2.7.4.7"/>
    </reaction>
</comment>
<gene>
    <name evidence="17" type="ORF">SAMN04489758_12011</name>
</gene>
<organism evidence="17 18">
    <name type="scientific">Thomasclavelia cocleata</name>
    <dbReference type="NCBI Taxonomy" id="69824"/>
    <lineage>
        <taxon>Bacteria</taxon>
        <taxon>Bacillati</taxon>
        <taxon>Bacillota</taxon>
        <taxon>Erysipelotrichia</taxon>
        <taxon>Erysipelotrichales</taxon>
        <taxon>Coprobacillaceae</taxon>
        <taxon>Thomasclavelia</taxon>
    </lineage>
</organism>
<dbReference type="FunFam" id="3.40.1190.20:FF:000003">
    <property type="entry name" value="Phosphomethylpyrimidine kinase ThiD"/>
    <property type="match status" value="1"/>
</dbReference>
<evidence type="ECO:0000313" key="18">
    <source>
        <dbReference type="Proteomes" id="UP000198558"/>
    </source>
</evidence>
<name>A0A1I0FLY3_9FIRM</name>
<keyword evidence="10 17" id="KW-0418">Kinase</keyword>
<sequence>MKKVLTIAGTDPTGGAGVQADLKTMTAHKVYGMSIITALVAQNTTGVRDIMEVTPQFLNEQFDCVFEDIYPDAIKIGMVSSPVLIKTIVTKLKQYPVKNIVIDPVMVSTSGSQLLADSAVKLLKESLIPLASIITPNIPEAQVLTDIIIDSKNKMIKAAQKISTFYNGYILIKGGHFEDRADDLLYYQGNITWLESKKINNPNTHGTGCTLSSAIASNLAIGYPMNESVVRAKKYISGALNTNLDLGKGSGPLNHCWNMNFSNSHKR</sequence>
<dbReference type="OrthoDB" id="9810880at2"/>
<dbReference type="InterPro" id="IPR004399">
    <property type="entry name" value="HMP/HMP-P_kinase_dom"/>
</dbReference>
<evidence type="ECO:0000256" key="15">
    <source>
        <dbReference type="ARBA" id="ARBA00043176"/>
    </source>
</evidence>
<dbReference type="SUPFAM" id="SSF53613">
    <property type="entry name" value="Ribokinase-like"/>
    <property type="match status" value="1"/>
</dbReference>
<dbReference type="EMBL" id="FOIN01000020">
    <property type="protein sequence ID" value="SET58496.1"/>
    <property type="molecule type" value="Genomic_DNA"/>
</dbReference>
<dbReference type="InterPro" id="IPR013749">
    <property type="entry name" value="PM/HMP-P_kinase-1"/>
</dbReference>
<evidence type="ECO:0000256" key="6">
    <source>
        <dbReference type="ARBA" id="ARBA00012963"/>
    </source>
</evidence>
<dbReference type="Proteomes" id="UP000198558">
    <property type="component" value="Unassembled WGS sequence"/>
</dbReference>
<dbReference type="NCBIfam" id="TIGR00097">
    <property type="entry name" value="HMP-P_kinase"/>
    <property type="match status" value="1"/>
</dbReference>
<keyword evidence="12" id="KW-0784">Thiamine biosynthesis</keyword>
<keyword evidence="9" id="KW-0547">Nucleotide-binding</keyword>
<dbReference type="Pfam" id="PF08543">
    <property type="entry name" value="Phos_pyr_kin"/>
    <property type="match status" value="1"/>
</dbReference>
<comment type="pathway">
    <text evidence="3">Cofactor biosynthesis; thiamine diphosphate biosynthesis; 4-amino-2-methyl-5-diphosphomethylpyrimidine from 5-amino-1-(5-phospho-D-ribosyl)imidazole: step 3/3.</text>
</comment>
<dbReference type="Gene3D" id="3.40.1190.20">
    <property type="match status" value="1"/>
</dbReference>
<dbReference type="GO" id="GO:0008902">
    <property type="term" value="F:hydroxymethylpyrimidine kinase activity"/>
    <property type="evidence" value="ECO:0007669"/>
    <property type="project" value="UniProtKB-EC"/>
</dbReference>
<dbReference type="EC" id="2.7.1.49" evidence="5"/>
<keyword evidence="18" id="KW-1185">Reference proteome</keyword>
<keyword evidence="11" id="KW-0067">ATP-binding</keyword>
<evidence type="ECO:0000256" key="11">
    <source>
        <dbReference type="ARBA" id="ARBA00022840"/>
    </source>
</evidence>
<dbReference type="GeneID" id="78288649"/>
<comment type="similarity">
    <text evidence="4">Belongs to the ThiD family.</text>
</comment>
<dbReference type="GO" id="GO:0008972">
    <property type="term" value="F:phosphomethylpyrimidine kinase activity"/>
    <property type="evidence" value="ECO:0007669"/>
    <property type="project" value="UniProtKB-EC"/>
</dbReference>
<evidence type="ECO:0000256" key="10">
    <source>
        <dbReference type="ARBA" id="ARBA00022777"/>
    </source>
</evidence>